<evidence type="ECO:0000256" key="2">
    <source>
        <dbReference type="ARBA" id="ARBA00022598"/>
    </source>
</evidence>
<evidence type="ECO:0000313" key="6">
    <source>
        <dbReference type="Proteomes" id="UP000707138"/>
    </source>
</evidence>
<dbReference type="Pfam" id="PF00501">
    <property type="entry name" value="AMP-binding"/>
    <property type="match status" value="1"/>
</dbReference>
<dbReference type="Pfam" id="PF13193">
    <property type="entry name" value="AMP-binding_C"/>
    <property type="match status" value="1"/>
</dbReference>
<dbReference type="InterPro" id="IPR000873">
    <property type="entry name" value="AMP-dep_synth/lig_dom"/>
</dbReference>
<comment type="caution">
    <text evidence="5">The sequence shown here is derived from an EMBL/GenBank/DDBJ whole genome shotgun (WGS) entry which is preliminary data.</text>
</comment>
<dbReference type="InterPro" id="IPR025110">
    <property type="entry name" value="AMP-bd_C"/>
</dbReference>
<reference evidence="5 6" key="1">
    <citation type="journal article" date="2021" name="Sci. Rep.">
        <title>The distribution of antibiotic resistance genes in chicken gut microbiota commensals.</title>
        <authorList>
            <person name="Juricova H."/>
            <person name="Matiasovicova J."/>
            <person name="Kubasova T."/>
            <person name="Cejkova D."/>
            <person name="Rychlik I."/>
        </authorList>
    </citation>
    <scope>NUCLEOTIDE SEQUENCE [LARGE SCALE GENOMIC DNA]</scope>
    <source>
        <strain evidence="5 6">An537</strain>
    </source>
</reference>
<proteinExistence type="inferred from homology"/>
<dbReference type="Gene3D" id="3.30.300.30">
    <property type="match status" value="1"/>
</dbReference>
<accession>A0ABS2GE25</accession>
<dbReference type="InterPro" id="IPR045851">
    <property type="entry name" value="AMP-bd_C_sf"/>
</dbReference>
<feature type="domain" description="AMP-binding enzyme C-terminal" evidence="4">
    <location>
        <begin position="400"/>
        <end position="471"/>
    </location>
</feature>
<dbReference type="RefSeq" id="WP_205087349.1">
    <property type="nucleotide sequence ID" value="NZ_JACJLA010000002.1"/>
</dbReference>
<evidence type="ECO:0000259" key="4">
    <source>
        <dbReference type="Pfam" id="PF13193"/>
    </source>
</evidence>
<dbReference type="SUPFAM" id="SSF56801">
    <property type="entry name" value="Acetyl-CoA synthetase-like"/>
    <property type="match status" value="1"/>
</dbReference>
<dbReference type="PANTHER" id="PTHR43201:SF5">
    <property type="entry name" value="MEDIUM-CHAIN ACYL-COA LIGASE ACSF2, MITOCHONDRIAL"/>
    <property type="match status" value="1"/>
</dbReference>
<dbReference type="Gene3D" id="3.40.50.12780">
    <property type="entry name" value="N-terminal domain of ligase-like"/>
    <property type="match status" value="1"/>
</dbReference>
<evidence type="ECO:0000256" key="1">
    <source>
        <dbReference type="ARBA" id="ARBA00006432"/>
    </source>
</evidence>
<gene>
    <name evidence="5" type="ORF">H6A01_01815</name>
</gene>
<keyword evidence="6" id="KW-1185">Reference proteome</keyword>
<protein>
    <submittedName>
        <fullName evidence="5">AMP-binding protein</fullName>
    </submittedName>
</protein>
<dbReference type="PANTHER" id="PTHR43201">
    <property type="entry name" value="ACYL-COA SYNTHETASE"/>
    <property type="match status" value="1"/>
</dbReference>
<dbReference type="InterPro" id="IPR042099">
    <property type="entry name" value="ANL_N_sf"/>
</dbReference>
<dbReference type="Proteomes" id="UP000707138">
    <property type="component" value="Unassembled WGS sequence"/>
</dbReference>
<sequence>MDDYNQNGQSEMTYSPGRNRVTSLYAMMLAWQKAVPNKPCLCIDDAVYTYDNFMRDVQAEKEKLEMYAQPQPLLIYRNSVYNQLTAWIAAIGAGLQPIIGHPDSDDIVRKALEERLKEPSACCDKADFGVLSSGSTGVPKILWRRTASWADFFPVQNEIFEVTKDTRLFLHGSMSFTGNLNALLAVWYAGGTVVTSAYLRPRSWLKVMARYAITHIYLLPTKLRLLMEAMPISKENTAMAAEAESTAEARRRIVPTAVKQRIPPVVAKQRTAPTLSSLRMIFAGSQMLDTKLMHHLQRTWPQARFILYYGASELNYVTYCTAEEWLREPNTVGRPFPGVTVTVDEDHMIYVTSPYTIEGVACPFSVGDKGWFSSSGRLMFEGRGGAVINRGGYKLSVPLLEKKIQELDGVAEAVVMGQPDALRGEEPVAFIQCEPGYTETMIKKAMTKVLSVQEMPHRIIGVEEIPLTAGSKIDKRQLLRLLET</sequence>
<keyword evidence="2" id="KW-0436">Ligase</keyword>
<evidence type="ECO:0000259" key="3">
    <source>
        <dbReference type="Pfam" id="PF00501"/>
    </source>
</evidence>
<evidence type="ECO:0000313" key="5">
    <source>
        <dbReference type="EMBL" id="MBM6912067.1"/>
    </source>
</evidence>
<feature type="domain" description="AMP-dependent synthetase/ligase" evidence="3">
    <location>
        <begin position="131"/>
        <end position="351"/>
    </location>
</feature>
<name>A0ABS2GE25_9FIRM</name>
<comment type="similarity">
    <text evidence="1">Belongs to the ATP-dependent AMP-binding enzyme family.</text>
</comment>
<organism evidence="5 6">
    <name type="scientific">Veillonella magna</name>
    <dbReference type="NCBI Taxonomy" id="464322"/>
    <lineage>
        <taxon>Bacteria</taxon>
        <taxon>Bacillati</taxon>
        <taxon>Bacillota</taxon>
        <taxon>Negativicutes</taxon>
        <taxon>Veillonellales</taxon>
        <taxon>Veillonellaceae</taxon>
        <taxon>Veillonella</taxon>
    </lineage>
</organism>
<dbReference type="EMBL" id="JACJLA010000002">
    <property type="protein sequence ID" value="MBM6912067.1"/>
    <property type="molecule type" value="Genomic_DNA"/>
</dbReference>